<dbReference type="SUPFAM" id="SSF51735">
    <property type="entry name" value="NAD(P)-binding Rossmann-fold domains"/>
    <property type="match status" value="1"/>
</dbReference>
<keyword evidence="9" id="KW-0961">Cell wall biogenesis/degradation</keyword>
<dbReference type="AlphaFoldDB" id="A0A248UGH7"/>
<dbReference type="OrthoDB" id="9809796at2"/>
<keyword evidence="3 9" id="KW-0963">Cytoplasm</keyword>
<dbReference type="InterPro" id="IPR036615">
    <property type="entry name" value="Mur_ligase_C_dom_sf"/>
</dbReference>
<dbReference type="SUPFAM" id="SSF53623">
    <property type="entry name" value="MurD-like peptide ligases, catalytic domain"/>
    <property type="match status" value="1"/>
</dbReference>
<proteinExistence type="inferred from homology"/>
<dbReference type="GO" id="GO:0071555">
    <property type="term" value="P:cell wall organization"/>
    <property type="evidence" value="ECO:0007669"/>
    <property type="project" value="UniProtKB-KW"/>
</dbReference>
<evidence type="ECO:0000256" key="6">
    <source>
        <dbReference type="ARBA" id="ARBA00022741"/>
    </source>
</evidence>
<reference evidence="11 12" key="1">
    <citation type="submission" date="2017-07" db="EMBL/GenBank/DDBJ databases">
        <title>Phylogenetic study on the rhizospheric bacterium Ochrobactrum sp. A44.</title>
        <authorList>
            <person name="Krzyzanowska D.M."/>
            <person name="Ossowicki A."/>
            <person name="Rajewska M."/>
            <person name="Maciag T."/>
            <person name="Kaczynski Z."/>
            <person name="Czerwicka M."/>
            <person name="Jafra S."/>
        </authorList>
    </citation>
    <scope>NUCLEOTIDE SEQUENCE [LARGE SCALE GENOMIC DNA]</scope>
    <source>
        <strain evidence="11 12">A44</strain>
    </source>
</reference>
<keyword evidence="4 9" id="KW-0436">Ligase</keyword>
<dbReference type="InterPro" id="IPR013221">
    <property type="entry name" value="Mur_ligase_cen"/>
</dbReference>
<dbReference type="Pfam" id="PF08245">
    <property type="entry name" value="Mur_ligase_M"/>
    <property type="match status" value="1"/>
</dbReference>
<organism evidence="11 12">
    <name type="scientific">Ochrobactrum quorumnocens</name>
    <dbReference type="NCBI Taxonomy" id="271865"/>
    <lineage>
        <taxon>Bacteria</taxon>
        <taxon>Pseudomonadati</taxon>
        <taxon>Pseudomonadota</taxon>
        <taxon>Alphaproteobacteria</taxon>
        <taxon>Hyphomicrobiales</taxon>
        <taxon>Brucellaceae</taxon>
        <taxon>Brucella/Ochrobactrum group</taxon>
        <taxon>Ochrobactrum</taxon>
    </lineage>
</organism>
<evidence type="ECO:0000256" key="1">
    <source>
        <dbReference type="ARBA" id="ARBA00004496"/>
    </source>
</evidence>
<dbReference type="PROSITE" id="PS01011">
    <property type="entry name" value="FOLYLPOLYGLU_SYNT_1"/>
    <property type="match status" value="1"/>
</dbReference>
<dbReference type="Proteomes" id="UP000215256">
    <property type="component" value="Chromosome 1"/>
</dbReference>
<protein>
    <recommendedName>
        <fullName evidence="9">UDP-N-acetylmuramoylalanine--D-glutamate ligase</fullName>
        <ecNumber evidence="9">6.3.2.9</ecNumber>
    </recommendedName>
    <alternativeName>
        <fullName evidence="9">D-glutamic acid-adding enzyme</fullName>
    </alternativeName>
    <alternativeName>
        <fullName evidence="9">UDP-N-acetylmuramoyl-L-alanyl-D-glutamate synthetase</fullName>
    </alternativeName>
</protein>
<evidence type="ECO:0000256" key="7">
    <source>
        <dbReference type="ARBA" id="ARBA00022840"/>
    </source>
</evidence>
<dbReference type="Gene3D" id="3.40.1190.10">
    <property type="entry name" value="Mur-like, catalytic domain"/>
    <property type="match status" value="1"/>
</dbReference>
<dbReference type="GO" id="GO:0009252">
    <property type="term" value="P:peptidoglycan biosynthetic process"/>
    <property type="evidence" value="ECO:0007669"/>
    <property type="project" value="UniProtKB-UniRule"/>
</dbReference>
<dbReference type="InterPro" id="IPR005762">
    <property type="entry name" value="MurD"/>
</dbReference>
<dbReference type="UniPathway" id="UPA00219"/>
<evidence type="ECO:0000256" key="9">
    <source>
        <dbReference type="HAMAP-Rule" id="MF_00639"/>
    </source>
</evidence>
<feature type="binding site" evidence="9">
    <location>
        <begin position="121"/>
        <end position="127"/>
    </location>
    <ligand>
        <name>ATP</name>
        <dbReference type="ChEBI" id="CHEBI:30616"/>
    </ligand>
</feature>
<dbReference type="EC" id="6.3.2.9" evidence="9"/>
<dbReference type="PANTHER" id="PTHR43692:SF1">
    <property type="entry name" value="UDP-N-ACETYLMURAMOYLALANINE--D-GLUTAMATE LIGASE"/>
    <property type="match status" value="1"/>
</dbReference>
<keyword evidence="8 9" id="KW-0131">Cell cycle</keyword>
<evidence type="ECO:0000259" key="10">
    <source>
        <dbReference type="Pfam" id="PF08245"/>
    </source>
</evidence>
<dbReference type="RefSeq" id="WP_095446964.1">
    <property type="nucleotide sequence ID" value="NZ_CP022604.1"/>
</dbReference>
<dbReference type="GO" id="GO:0051301">
    <property type="term" value="P:cell division"/>
    <property type="evidence" value="ECO:0007669"/>
    <property type="project" value="UniProtKB-KW"/>
</dbReference>
<dbReference type="NCBIfam" id="TIGR01087">
    <property type="entry name" value="murD"/>
    <property type="match status" value="1"/>
</dbReference>
<dbReference type="Gene3D" id="3.90.190.20">
    <property type="entry name" value="Mur ligase, C-terminal domain"/>
    <property type="match status" value="1"/>
</dbReference>
<evidence type="ECO:0000313" key="12">
    <source>
        <dbReference type="Proteomes" id="UP000215256"/>
    </source>
</evidence>
<comment type="catalytic activity">
    <reaction evidence="9">
        <text>UDP-N-acetyl-alpha-D-muramoyl-L-alanine + D-glutamate + ATP = UDP-N-acetyl-alpha-D-muramoyl-L-alanyl-D-glutamate + ADP + phosphate + H(+)</text>
        <dbReference type="Rhea" id="RHEA:16429"/>
        <dbReference type="ChEBI" id="CHEBI:15378"/>
        <dbReference type="ChEBI" id="CHEBI:29986"/>
        <dbReference type="ChEBI" id="CHEBI:30616"/>
        <dbReference type="ChEBI" id="CHEBI:43474"/>
        <dbReference type="ChEBI" id="CHEBI:83898"/>
        <dbReference type="ChEBI" id="CHEBI:83900"/>
        <dbReference type="ChEBI" id="CHEBI:456216"/>
        <dbReference type="EC" id="6.3.2.9"/>
    </reaction>
</comment>
<dbReference type="InterPro" id="IPR036291">
    <property type="entry name" value="NAD(P)-bd_dom_sf"/>
</dbReference>
<keyword evidence="6 9" id="KW-0547">Nucleotide-binding</keyword>
<dbReference type="EMBL" id="CP022604">
    <property type="protein sequence ID" value="ASV85917.1"/>
    <property type="molecule type" value="Genomic_DNA"/>
</dbReference>
<evidence type="ECO:0000256" key="3">
    <source>
        <dbReference type="ARBA" id="ARBA00022490"/>
    </source>
</evidence>
<keyword evidence="9" id="KW-0573">Peptidoglycan synthesis</keyword>
<dbReference type="HAMAP" id="MF_00639">
    <property type="entry name" value="MurD"/>
    <property type="match status" value="1"/>
</dbReference>
<dbReference type="GO" id="GO:0008360">
    <property type="term" value="P:regulation of cell shape"/>
    <property type="evidence" value="ECO:0007669"/>
    <property type="project" value="UniProtKB-KW"/>
</dbReference>
<dbReference type="InterPro" id="IPR036565">
    <property type="entry name" value="Mur-like_cat_sf"/>
</dbReference>
<comment type="pathway">
    <text evidence="2 9">Cell wall biogenesis; peptidoglycan biosynthesis.</text>
</comment>
<dbReference type="GO" id="GO:0005737">
    <property type="term" value="C:cytoplasm"/>
    <property type="evidence" value="ECO:0007669"/>
    <property type="project" value="UniProtKB-SubCell"/>
</dbReference>
<dbReference type="PANTHER" id="PTHR43692">
    <property type="entry name" value="UDP-N-ACETYLMURAMOYLALANINE--D-GLUTAMATE LIGASE"/>
    <property type="match status" value="1"/>
</dbReference>
<evidence type="ECO:0000313" key="11">
    <source>
        <dbReference type="EMBL" id="ASV85917.1"/>
    </source>
</evidence>
<comment type="similarity">
    <text evidence="9">Belongs to the MurCDEF family.</text>
</comment>
<evidence type="ECO:0000256" key="2">
    <source>
        <dbReference type="ARBA" id="ARBA00004752"/>
    </source>
</evidence>
<feature type="domain" description="Mur ligase central" evidence="10">
    <location>
        <begin position="119"/>
        <end position="296"/>
    </location>
</feature>
<evidence type="ECO:0000256" key="5">
    <source>
        <dbReference type="ARBA" id="ARBA00022618"/>
    </source>
</evidence>
<dbReference type="GO" id="GO:0005524">
    <property type="term" value="F:ATP binding"/>
    <property type="evidence" value="ECO:0007669"/>
    <property type="project" value="UniProtKB-UniRule"/>
</dbReference>
<name>A0A248UGH7_9HYPH</name>
<dbReference type="Gene3D" id="3.40.50.720">
    <property type="entry name" value="NAD(P)-binding Rossmann-like Domain"/>
    <property type="match status" value="1"/>
</dbReference>
<gene>
    <name evidence="9 11" type="primary">murD</name>
    <name evidence="11" type="ORF">CES85_1571</name>
</gene>
<sequence>MIPITALKDKTVALFGLGGSGIATAKAIVAGGAKIIAWDDNPDSVARAQSAGIATGDLRQADWSQFAAFVLSPGVPLTHPKPHWTVDLARAAGVEVIGDVELFARERNHIAPDCPFIAITGTNGKSTTTALIAHIIKASGRDMQLGGNIGTAILTLEPPAPSRFYVVECSSYQIDLAPSLNPTAGILLNLTPDHLDRHGSMENYAAIKERLVEKSGVAIIGVDDEYCADIATRLESKGVKVARISKNKRLENGSFADGAKLYSTTNGQIEELTSLEGIGSLRGAHNAQNALAAVTACLSIGLSIEEIRAGLKSFPGLAHRMEQVGYRGKVLFVNDSKATNAEATAPALSSFANHIYWIAGGVPKAGGITSLSSFFPRITKAYLIGEAAAQFAATLGDAVSFEISDTLAIAVEHAARDAGNDAANEPAVLLSPACASFDQFQNFEKRGDAFRNAVLALPGVEPMRGES</sequence>
<dbReference type="InterPro" id="IPR018109">
    <property type="entry name" value="Folylpolyglutamate_synth_CS"/>
</dbReference>
<dbReference type="SUPFAM" id="SSF53244">
    <property type="entry name" value="MurD-like peptide ligases, peptide-binding domain"/>
    <property type="match status" value="1"/>
</dbReference>
<dbReference type="GO" id="GO:0004326">
    <property type="term" value="F:tetrahydrofolylpolyglutamate synthase activity"/>
    <property type="evidence" value="ECO:0007669"/>
    <property type="project" value="InterPro"/>
</dbReference>
<accession>A0A248UGH7</accession>
<comment type="function">
    <text evidence="9">Cell wall formation. Catalyzes the addition of glutamate to the nucleotide precursor UDP-N-acetylmuramoyl-L-alanine (UMA).</text>
</comment>
<dbReference type="GO" id="GO:0008764">
    <property type="term" value="F:UDP-N-acetylmuramoylalanine-D-glutamate ligase activity"/>
    <property type="evidence" value="ECO:0007669"/>
    <property type="project" value="UniProtKB-UniRule"/>
</dbReference>
<keyword evidence="9" id="KW-0133">Cell shape</keyword>
<evidence type="ECO:0000256" key="4">
    <source>
        <dbReference type="ARBA" id="ARBA00022598"/>
    </source>
</evidence>
<comment type="subcellular location">
    <subcellularLocation>
        <location evidence="1 9">Cytoplasm</location>
    </subcellularLocation>
</comment>
<evidence type="ECO:0000256" key="8">
    <source>
        <dbReference type="ARBA" id="ARBA00023306"/>
    </source>
</evidence>
<keyword evidence="5 9" id="KW-0132">Cell division</keyword>
<keyword evidence="7 9" id="KW-0067">ATP-binding</keyword>
<dbReference type="KEGG" id="och:CES85_1571"/>